<dbReference type="Gene3D" id="3.40.470.10">
    <property type="entry name" value="Uracil-DNA glycosylase-like domain"/>
    <property type="match status" value="1"/>
</dbReference>
<name>A0ABX8GZS1_9BACT</name>
<protein>
    <submittedName>
        <fullName evidence="2">Uracil-DNA glycosylase family protein</fullName>
    </submittedName>
</protein>
<evidence type="ECO:0000259" key="1">
    <source>
        <dbReference type="SMART" id="SM00986"/>
    </source>
</evidence>
<dbReference type="Proteomes" id="UP000682802">
    <property type="component" value="Chromosome 1"/>
</dbReference>
<proteinExistence type="predicted"/>
<dbReference type="SMART" id="SM00986">
    <property type="entry name" value="UDG"/>
    <property type="match status" value="1"/>
</dbReference>
<dbReference type="InterPro" id="IPR047124">
    <property type="entry name" value="HI_0220.2"/>
</dbReference>
<accession>A0ABX8GZS1</accession>
<dbReference type="SMART" id="SM00987">
    <property type="entry name" value="UreE_C"/>
    <property type="match status" value="1"/>
</dbReference>
<dbReference type="PANTHER" id="PTHR42160:SF1">
    <property type="entry name" value="URACIL-DNA GLYCOSYLASE SUPERFAMILY PROTEIN"/>
    <property type="match status" value="1"/>
</dbReference>
<evidence type="ECO:0000313" key="2">
    <source>
        <dbReference type="EMBL" id="QWG09060.1"/>
    </source>
</evidence>
<dbReference type="EMBL" id="CP076128">
    <property type="protein sequence ID" value="QWG09060.1"/>
    <property type="molecule type" value="Genomic_DNA"/>
</dbReference>
<dbReference type="InterPro" id="IPR005122">
    <property type="entry name" value="Uracil-DNA_glycosylase-like"/>
</dbReference>
<dbReference type="SUPFAM" id="SSF52141">
    <property type="entry name" value="Uracil-DNA glycosylase-like"/>
    <property type="match status" value="1"/>
</dbReference>
<gene>
    <name evidence="2" type="ORF">KM029_08980</name>
</gene>
<keyword evidence="3" id="KW-1185">Reference proteome</keyword>
<feature type="domain" description="Uracil-DNA glycosylase-like" evidence="1">
    <location>
        <begin position="25"/>
        <end position="182"/>
    </location>
</feature>
<evidence type="ECO:0000313" key="3">
    <source>
        <dbReference type="Proteomes" id="UP000682802"/>
    </source>
</evidence>
<dbReference type="CDD" id="cd10033">
    <property type="entry name" value="UDG_like"/>
    <property type="match status" value="1"/>
</dbReference>
<dbReference type="PANTHER" id="PTHR42160">
    <property type="entry name" value="URACIL-DNA GLYCOSYLASE SUPERFAMILY PROTEIN"/>
    <property type="match status" value="1"/>
</dbReference>
<dbReference type="Pfam" id="PF03167">
    <property type="entry name" value="UDG"/>
    <property type="match status" value="1"/>
</dbReference>
<dbReference type="InterPro" id="IPR036895">
    <property type="entry name" value="Uracil-DNA_glycosylase-like_sf"/>
</dbReference>
<organism evidence="2 3">
    <name type="scientific">Flammeovirga kamogawensis</name>
    <dbReference type="NCBI Taxonomy" id="373891"/>
    <lineage>
        <taxon>Bacteria</taxon>
        <taxon>Pseudomonadati</taxon>
        <taxon>Bacteroidota</taxon>
        <taxon>Cytophagia</taxon>
        <taxon>Cytophagales</taxon>
        <taxon>Flammeovirgaceae</taxon>
        <taxon>Flammeovirga</taxon>
    </lineage>
</organism>
<dbReference type="RefSeq" id="WP_144072965.1">
    <property type="nucleotide sequence ID" value="NZ_CP076128.1"/>
</dbReference>
<sequence length="191" mass="21770">MDTLTQEIKKCEICVGKIPNPPHPVFSFHPKCKIIIVGQAPGAVVDRTGIPWDDKSGENLRKWMGVTNEEFYDKETIAILPMGFCFPGTGKSGDLPPRKECAPKWHTEILPLLTNVELILLVGKYAQDYYLKGISKKNLTVTVKNYAEYLPKFFVLPHPSPRNNIWMKKNAWFKEDVLPTFKVLIKSILQK</sequence>
<reference evidence="2 3" key="1">
    <citation type="submission" date="2021-05" db="EMBL/GenBank/DDBJ databases">
        <title>Comparative genomic studies on the polysaccharide-degrading batcterial strains of the Flammeovirga genus.</title>
        <authorList>
            <person name="Zewei F."/>
            <person name="Zheng Z."/>
            <person name="Yu L."/>
            <person name="Ruyue G."/>
            <person name="Yanhong M."/>
            <person name="Yuanyuan C."/>
            <person name="Jingyan G."/>
            <person name="Wenjun H."/>
        </authorList>
    </citation>
    <scope>NUCLEOTIDE SEQUENCE [LARGE SCALE GENOMIC DNA]</scope>
    <source>
        <strain evidence="2 3">YS10</strain>
    </source>
</reference>